<feature type="compositionally biased region" description="Low complexity" evidence="12">
    <location>
        <begin position="358"/>
        <end position="368"/>
    </location>
</feature>
<dbReference type="OrthoDB" id="331948at2759"/>
<keyword evidence="4 11" id="KW-1133">Transmembrane helix</keyword>
<keyword evidence="2 11" id="KW-0808">Transferase</keyword>
<gene>
    <name evidence="14" type="ORF">B0A48_16879</name>
</gene>
<evidence type="ECO:0000313" key="15">
    <source>
        <dbReference type="Proteomes" id="UP000192596"/>
    </source>
</evidence>
<feature type="transmembrane region" description="Helical" evidence="11">
    <location>
        <begin position="57"/>
        <end position="79"/>
    </location>
</feature>
<dbReference type="GO" id="GO:0019706">
    <property type="term" value="F:protein-cysteine S-palmitoyltransferase activity"/>
    <property type="evidence" value="ECO:0007669"/>
    <property type="project" value="UniProtKB-EC"/>
</dbReference>
<dbReference type="AlphaFoldDB" id="A0A1V8SD49"/>
<evidence type="ECO:0000256" key="12">
    <source>
        <dbReference type="SAM" id="MobiDB-lite"/>
    </source>
</evidence>
<dbReference type="PANTHER" id="PTHR22883:SF23">
    <property type="entry name" value="PALMITOYLTRANSFERASE ZDHHC6"/>
    <property type="match status" value="1"/>
</dbReference>
<proteinExistence type="inferred from homology"/>
<comment type="catalytic activity">
    <reaction evidence="10 11">
        <text>L-cysteinyl-[protein] + hexadecanoyl-CoA = S-hexadecanoyl-L-cysteinyl-[protein] + CoA</text>
        <dbReference type="Rhea" id="RHEA:36683"/>
        <dbReference type="Rhea" id="RHEA-COMP:10131"/>
        <dbReference type="Rhea" id="RHEA-COMP:11032"/>
        <dbReference type="ChEBI" id="CHEBI:29950"/>
        <dbReference type="ChEBI" id="CHEBI:57287"/>
        <dbReference type="ChEBI" id="CHEBI:57379"/>
        <dbReference type="ChEBI" id="CHEBI:74151"/>
        <dbReference type="EC" id="2.3.1.225"/>
    </reaction>
</comment>
<feature type="region of interest" description="Disordered" evidence="12">
    <location>
        <begin position="477"/>
        <end position="545"/>
    </location>
</feature>
<evidence type="ECO:0000256" key="3">
    <source>
        <dbReference type="ARBA" id="ARBA00022692"/>
    </source>
</evidence>
<evidence type="ECO:0000313" key="14">
    <source>
        <dbReference type="EMBL" id="OQN97075.1"/>
    </source>
</evidence>
<feature type="compositionally biased region" description="Basic and acidic residues" evidence="12">
    <location>
        <begin position="484"/>
        <end position="502"/>
    </location>
</feature>
<comment type="similarity">
    <text evidence="9">Belongs to the DHHC palmitoyltransferase family. PFA5 subfamily.</text>
</comment>
<evidence type="ECO:0000256" key="9">
    <source>
        <dbReference type="ARBA" id="ARBA00038298"/>
    </source>
</evidence>
<feature type="region of interest" description="Disordered" evidence="12">
    <location>
        <begin position="301"/>
        <end position="386"/>
    </location>
</feature>
<dbReference type="Pfam" id="PF01529">
    <property type="entry name" value="DHHC"/>
    <property type="match status" value="1"/>
</dbReference>
<dbReference type="Proteomes" id="UP000192596">
    <property type="component" value="Unassembled WGS sequence"/>
</dbReference>
<comment type="subcellular location">
    <subcellularLocation>
        <location evidence="1">Membrane</location>
        <topology evidence="1">Multi-pass membrane protein</topology>
    </subcellularLocation>
</comment>
<keyword evidence="5 11" id="KW-0472">Membrane</keyword>
<dbReference type="GO" id="GO:0005783">
    <property type="term" value="C:endoplasmic reticulum"/>
    <property type="evidence" value="ECO:0007669"/>
    <property type="project" value="TreeGrafter"/>
</dbReference>
<dbReference type="EC" id="2.3.1.225" evidence="11"/>
<evidence type="ECO:0000256" key="2">
    <source>
        <dbReference type="ARBA" id="ARBA00022679"/>
    </source>
</evidence>
<organism evidence="14 15">
    <name type="scientific">Cryoendolithus antarcticus</name>
    <dbReference type="NCBI Taxonomy" id="1507870"/>
    <lineage>
        <taxon>Eukaryota</taxon>
        <taxon>Fungi</taxon>
        <taxon>Dikarya</taxon>
        <taxon>Ascomycota</taxon>
        <taxon>Pezizomycotina</taxon>
        <taxon>Dothideomycetes</taxon>
        <taxon>Dothideomycetidae</taxon>
        <taxon>Cladosporiales</taxon>
        <taxon>Cladosporiaceae</taxon>
        <taxon>Cryoendolithus</taxon>
    </lineage>
</organism>
<evidence type="ECO:0000256" key="10">
    <source>
        <dbReference type="ARBA" id="ARBA00048048"/>
    </source>
</evidence>
<name>A0A1V8SD49_9PEZI</name>
<feature type="domain" description="Palmitoyltransferase DHHC" evidence="13">
    <location>
        <begin position="163"/>
        <end position="280"/>
    </location>
</feature>
<feature type="compositionally biased region" description="Basic residues" evidence="12">
    <location>
        <begin position="371"/>
        <end position="381"/>
    </location>
</feature>
<evidence type="ECO:0000256" key="7">
    <source>
        <dbReference type="ARBA" id="ARBA00023288"/>
    </source>
</evidence>
<keyword evidence="6" id="KW-0564">Palmitate</keyword>
<protein>
    <recommendedName>
        <fullName evidence="11">Palmitoyltransferase</fullName>
        <ecNumber evidence="11">2.3.1.225</ecNumber>
    </recommendedName>
</protein>
<reference evidence="15" key="1">
    <citation type="submission" date="2017-03" db="EMBL/GenBank/DDBJ databases">
        <title>Genomes of endolithic fungi from Antarctica.</title>
        <authorList>
            <person name="Coleine C."/>
            <person name="Masonjones S."/>
            <person name="Stajich J.E."/>
        </authorList>
    </citation>
    <scope>NUCLEOTIDE SEQUENCE [LARGE SCALE GENOMIC DNA]</scope>
    <source>
        <strain evidence="15">CCFEE 5527</strain>
    </source>
</reference>
<feature type="transmembrane region" description="Helical" evidence="11">
    <location>
        <begin position="243"/>
        <end position="265"/>
    </location>
</feature>
<evidence type="ECO:0000259" key="13">
    <source>
        <dbReference type="Pfam" id="PF01529"/>
    </source>
</evidence>
<feature type="transmembrane region" description="Helical" evidence="11">
    <location>
        <begin position="20"/>
        <end position="45"/>
    </location>
</feature>
<keyword evidence="3 11" id="KW-0812">Transmembrane</keyword>
<evidence type="ECO:0000256" key="8">
    <source>
        <dbReference type="ARBA" id="ARBA00023315"/>
    </source>
</evidence>
<evidence type="ECO:0000256" key="6">
    <source>
        <dbReference type="ARBA" id="ARBA00023139"/>
    </source>
</evidence>
<feature type="compositionally biased region" description="Basic and acidic residues" evidence="12">
    <location>
        <begin position="518"/>
        <end position="529"/>
    </location>
</feature>
<dbReference type="GO" id="GO:0006612">
    <property type="term" value="P:protein targeting to membrane"/>
    <property type="evidence" value="ECO:0007669"/>
    <property type="project" value="TreeGrafter"/>
</dbReference>
<evidence type="ECO:0000256" key="11">
    <source>
        <dbReference type="RuleBase" id="RU079119"/>
    </source>
</evidence>
<keyword evidence="7" id="KW-0449">Lipoprotein</keyword>
<dbReference type="InterPro" id="IPR001594">
    <property type="entry name" value="Palmitoyltrfase_DHHC"/>
</dbReference>
<evidence type="ECO:0000256" key="4">
    <source>
        <dbReference type="ARBA" id="ARBA00022989"/>
    </source>
</evidence>
<comment type="caution">
    <text evidence="14">The sequence shown here is derived from an EMBL/GenBank/DDBJ whole genome shotgun (WGS) entry which is preliminary data.</text>
</comment>
<evidence type="ECO:0000256" key="1">
    <source>
        <dbReference type="ARBA" id="ARBA00004141"/>
    </source>
</evidence>
<dbReference type="PANTHER" id="PTHR22883">
    <property type="entry name" value="ZINC FINGER DHHC DOMAIN CONTAINING PROTEIN"/>
    <property type="match status" value="1"/>
</dbReference>
<dbReference type="PROSITE" id="PS50216">
    <property type="entry name" value="DHHC"/>
    <property type="match status" value="1"/>
</dbReference>
<dbReference type="GO" id="GO:0005794">
    <property type="term" value="C:Golgi apparatus"/>
    <property type="evidence" value="ECO:0007669"/>
    <property type="project" value="TreeGrafter"/>
</dbReference>
<comment type="domain">
    <text evidence="11">The DHHC domain is required for palmitoyltransferase activity.</text>
</comment>
<dbReference type="InterPro" id="IPR039859">
    <property type="entry name" value="PFA4/ZDH16/20/ERF2-like"/>
</dbReference>
<dbReference type="STRING" id="1507870.A0A1V8SD49"/>
<feature type="transmembrane region" description="Helical" evidence="11">
    <location>
        <begin position="211"/>
        <end position="231"/>
    </location>
</feature>
<sequence length="545" mass="61152">MDAKQLRRRQQSNKAVSRIIPPFLILVVVYASYVFVGPLCVNYLLNPAPECRAPQRVAVGIALPIVYFLLMFPMAAAYFRLLFVVQLNPGFIERQNDSAEKPSGVHEETVSRRSCAPTTIVTGQEVGYLDFVGILEGRVPSPPGMEDFYTKDVFVCDQNGLPLWCPICRHWKPDRSHHSSDIGRCIMKMDHFCPWVSGCVGENSFKFFVQFNFYATVFTAYTLACMAVFVAESERLTSSIGNVHWVVVIGLSGFFCFFTFGLNLVSFQMTLNEVTTIENIDAGMRTMYLAVLLPPEIQDQPSLAYPPPTASTTPPSRSNDSSRPLTSEIDDPSHASYFAGPRPLSSRRSRSKPELDDTSPSQSPPHDSQSPHRRHRRRRASTPKVWTSSITFPIPLTTAPPLPAAAANPRTFAILRTPPGLNPWNRGAYQNFTSVFGSSPHDWLLPVKHSPCCRHDNGVSDYGLGWEFEQLLEEAGLVQGGGGKEGRGGEQGRGGERGERQREKRRKRKLDYGWQNGERPDGWVLEKEERRRRKRSRAEERAGEV</sequence>
<keyword evidence="8 11" id="KW-0012">Acyltransferase</keyword>
<dbReference type="InParanoid" id="A0A1V8SD49"/>
<dbReference type="GO" id="GO:0016020">
    <property type="term" value="C:membrane"/>
    <property type="evidence" value="ECO:0007669"/>
    <property type="project" value="UniProtKB-SubCell"/>
</dbReference>
<accession>A0A1V8SD49</accession>
<keyword evidence="15" id="KW-1185">Reference proteome</keyword>
<evidence type="ECO:0000256" key="5">
    <source>
        <dbReference type="ARBA" id="ARBA00023136"/>
    </source>
</evidence>
<dbReference type="EMBL" id="NAJO01000058">
    <property type="protein sequence ID" value="OQN97075.1"/>
    <property type="molecule type" value="Genomic_DNA"/>
</dbReference>